<dbReference type="GO" id="GO:0000156">
    <property type="term" value="F:phosphorelay response regulator activity"/>
    <property type="evidence" value="ECO:0007669"/>
    <property type="project" value="InterPro"/>
</dbReference>
<sequence>MMKVGICDDDQRFLSQMEQSMEELKKKYHYEVQIELYSDGKELLEDFENGIGLDLIFLDIEMKQVDGIETARKIREKDYHILIVYVSSYEQYLMQLFEVEPFRFLKKPLQREQLEDVFLKAQKRIEEKQKSYYRFQFGKTVIQVLQKDILYFESAGRKVIVHTVEKQYEYYDKLDQVEEKLKEGHFLRIHKAYLVNIENIEAFQYERVALIDGTLLNISEKNRARVRNEFWEYYKYADKMGNH</sequence>
<dbReference type="EMBL" id="DVHN01000053">
    <property type="protein sequence ID" value="HIR88269.1"/>
    <property type="molecule type" value="Genomic_DNA"/>
</dbReference>
<dbReference type="Proteomes" id="UP000824201">
    <property type="component" value="Unassembled WGS sequence"/>
</dbReference>
<dbReference type="PROSITE" id="PS50110">
    <property type="entry name" value="RESPONSE_REGULATORY"/>
    <property type="match status" value="1"/>
</dbReference>
<evidence type="ECO:0000256" key="2">
    <source>
        <dbReference type="ARBA" id="ARBA00022490"/>
    </source>
</evidence>
<dbReference type="Pfam" id="PF04397">
    <property type="entry name" value="LytTR"/>
    <property type="match status" value="1"/>
</dbReference>
<dbReference type="SUPFAM" id="SSF52172">
    <property type="entry name" value="CheY-like"/>
    <property type="match status" value="1"/>
</dbReference>
<dbReference type="PANTHER" id="PTHR37299:SF3">
    <property type="entry name" value="STAGE 0 SPORULATION PROTEIN A HOMOLOG"/>
    <property type="match status" value="1"/>
</dbReference>
<dbReference type="Gene3D" id="2.40.50.1020">
    <property type="entry name" value="LytTr DNA-binding domain"/>
    <property type="match status" value="1"/>
</dbReference>
<dbReference type="SMART" id="SM00448">
    <property type="entry name" value="REC"/>
    <property type="match status" value="1"/>
</dbReference>
<feature type="domain" description="HTH LytTR-type" evidence="9">
    <location>
        <begin position="138"/>
        <end position="232"/>
    </location>
</feature>
<evidence type="ECO:0000259" key="8">
    <source>
        <dbReference type="PROSITE" id="PS50110"/>
    </source>
</evidence>
<evidence type="ECO:0000256" key="1">
    <source>
        <dbReference type="ARBA" id="ARBA00018672"/>
    </source>
</evidence>
<keyword evidence="3" id="KW-0902">Two-component regulatory system</keyword>
<evidence type="ECO:0000256" key="5">
    <source>
        <dbReference type="ARBA" id="ARBA00024867"/>
    </source>
</evidence>
<evidence type="ECO:0000256" key="7">
    <source>
        <dbReference type="PROSITE-ProRule" id="PRU00169"/>
    </source>
</evidence>
<comment type="function">
    <text evidence="6">Required for high-level post-exponential phase expression of a series of secreted proteins.</text>
</comment>
<gene>
    <name evidence="10" type="ORF">IAC96_04890</name>
</gene>
<dbReference type="InterPro" id="IPR011006">
    <property type="entry name" value="CheY-like_superfamily"/>
</dbReference>
<keyword evidence="7" id="KW-0597">Phosphoprotein</keyword>
<dbReference type="Gene3D" id="3.40.50.2300">
    <property type="match status" value="1"/>
</dbReference>
<evidence type="ECO:0000313" key="10">
    <source>
        <dbReference type="EMBL" id="HIR88269.1"/>
    </source>
</evidence>
<reference evidence="10" key="2">
    <citation type="journal article" date="2021" name="PeerJ">
        <title>Extensive microbial diversity within the chicken gut microbiome revealed by metagenomics and culture.</title>
        <authorList>
            <person name="Gilroy R."/>
            <person name="Ravi A."/>
            <person name="Getino M."/>
            <person name="Pursley I."/>
            <person name="Horton D.L."/>
            <person name="Alikhan N.F."/>
            <person name="Baker D."/>
            <person name="Gharbi K."/>
            <person name="Hall N."/>
            <person name="Watson M."/>
            <person name="Adriaenssens E.M."/>
            <person name="Foster-Nyarko E."/>
            <person name="Jarju S."/>
            <person name="Secka A."/>
            <person name="Antonio M."/>
            <person name="Oren A."/>
            <person name="Chaudhuri R.R."/>
            <person name="La Ragione R."/>
            <person name="Hildebrand F."/>
            <person name="Pallen M.J."/>
        </authorList>
    </citation>
    <scope>NUCLEOTIDE SEQUENCE</scope>
    <source>
        <strain evidence="10">ChiW13-3771</strain>
    </source>
</reference>
<dbReference type="PROSITE" id="PS50930">
    <property type="entry name" value="HTH_LYTTR"/>
    <property type="match status" value="1"/>
</dbReference>
<dbReference type="InterPro" id="IPR001789">
    <property type="entry name" value="Sig_transdc_resp-reg_receiver"/>
</dbReference>
<comment type="function">
    <text evidence="5">May play the central regulatory role in sporulation. It may be an element of the effector pathway responsible for the activation of sporulation genes in response to nutritional stress. Spo0A may act in concert with spo0H (a sigma factor) to control the expression of some genes that are critical to the sporulation process.</text>
</comment>
<protein>
    <recommendedName>
        <fullName evidence="1">Stage 0 sporulation protein A homolog</fullName>
    </recommendedName>
</protein>
<feature type="modified residue" description="4-aspartylphosphate" evidence="7">
    <location>
        <position position="59"/>
    </location>
</feature>
<feature type="domain" description="Response regulatory" evidence="8">
    <location>
        <begin position="3"/>
        <end position="122"/>
    </location>
</feature>
<proteinExistence type="predicted"/>
<comment type="caution">
    <text evidence="10">The sequence shown here is derived from an EMBL/GenBank/DDBJ whole genome shotgun (WGS) entry which is preliminary data.</text>
</comment>
<reference evidence="10" key="1">
    <citation type="submission" date="2020-10" db="EMBL/GenBank/DDBJ databases">
        <authorList>
            <person name="Gilroy R."/>
        </authorList>
    </citation>
    <scope>NUCLEOTIDE SEQUENCE</scope>
    <source>
        <strain evidence="10">ChiW13-3771</strain>
    </source>
</reference>
<name>A0A9D1EDG3_9FIRM</name>
<accession>A0A9D1EDG3</accession>
<evidence type="ECO:0000313" key="11">
    <source>
        <dbReference type="Proteomes" id="UP000824201"/>
    </source>
</evidence>
<dbReference type="Pfam" id="PF00072">
    <property type="entry name" value="Response_reg"/>
    <property type="match status" value="1"/>
</dbReference>
<dbReference type="InterPro" id="IPR007492">
    <property type="entry name" value="LytTR_DNA-bd_dom"/>
</dbReference>
<dbReference type="PANTHER" id="PTHR37299">
    <property type="entry name" value="TRANSCRIPTIONAL REGULATOR-RELATED"/>
    <property type="match status" value="1"/>
</dbReference>
<evidence type="ECO:0000256" key="6">
    <source>
        <dbReference type="ARBA" id="ARBA00037164"/>
    </source>
</evidence>
<organism evidence="10 11">
    <name type="scientific">Candidatus Fimimorpha faecalis</name>
    <dbReference type="NCBI Taxonomy" id="2840824"/>
    <lineage>
        <taxon>Bacteria</taxon>
        <taxon>Bacillati</taxon>
        <taxon>Bacillota</taxon>
        <taxon>Clostridia</taxon>
        <taxon>Eubacteriales</taxon>
        <taxon>Candidatus Fimimorpha</taxon>
    </lineage>
</organism>
<dbReference type="AlphaFoldDB" id="A0A9D1EDG3"/>
<keyword evidence="2" id="KW-0963">Cytoplasm</keyword>
<evidence type="ECO:0000256" key="4">
    <source>
        <dbReference type="ARBA" id="ARBA00023159"/>
    </source>
</evidence>
<keyword evidence="4" id="KW-0010">Activator</keyword>
<dbReference type="GO" id="GO:0003677">
    <property type="term" value="F:DNA binding"/>
    <property type="evidence" value="ECO:0007669"/>
    <property type="project" value="InterPro"/>
</dbReference>
<evidence type="ECO:0000256" key="3">
    <source>
        <dbReference type="ARBA" id="ARBA00023012"/>
    </source>
</evidence>
<dbReference type="InterPro" id="IPR046947">
    <property type="entry name" value="LytR-like"/>
</dbReference>
<evidence type="ECO:0000259" key="9">
    <source>
        <dbReference type="PROSITE" id="PS50930"/>
    </source>
</evidence>
<dbReference type="SMART" id="SM00850">
    <property type="entry name" value="LytTR"/>
    <property type="match status" value="1"/>
</dbReference>